<keyword evidence="3" id="KW-1185">Reference proteome</keyword>
<evidence type="ECO:0000313" key="3">
    <source>
        <dbReference type="Proteomes" id="UP001500503"/>
    </source>
</evidence>
<dbReference type="RefSeq" id="WP_345468254.1">
    <property type="nucleotide sequence ID" value="NZ_BAABHF010000026.1"/>
</dbReference>
<organism evidence="2 3">
    <name type="scientific">Actinoallomurus oryzae</name>
    <dbReference type="NCBI Taxonomy" id="502180"/>
    <lineage>
        <taxon>Bacteria</taxon>
        <taxon>Bacillati</taxon>
        <taxon>Actinomycetota</taxon>
        <taxon>Actinomycetes</taxon>
        <taxon>Streptosporangiales</taxon>
        <taxon>Thermomonosporaceae</taxon>
        <taxon>Actinoallomurus</taxon>
    </lineage>
</organism>
<protein>
    <recommendedName>
        <fullName evidence="4">DUF3311 domain-containing protein</fullName>
    </recommendedName>
</protein>
<accession>A0ABP8QDN5</accession>
<proteinExistence type="predicted"/>
<dbReference type="EMBL" id="BAABHF010000026">
    <property type="protein sequence ID" value="GAA4501467.1"/>
    <property type="molecule type" value="Genomic_DNA"/>
</dbReference>
<comment type="caution">
    <text evidence="2">The sequence shown here is derived from an EMBL/GenBank/DDBJ whole genome shotgun (WGS) entry which is preliminary data.</text>
</comment>
<gene>
    <name evidence="2" type="ORF">GCM10023191_051540</name>
</gene>
<dbReference type="Proteomes" id="UP001500503">
    <property type="component" value="Unassembled WGS sequence"/>
</dbReference>
<evidence type="ECO:0000313" key="2">
    <source>
        <dbReference type="EMBL" id="GAA4501467.1"/>
    </source>
</evidence>
<reference evidence="3" key="1">
    <citation type="journal article" date="2019" name="Int. J. Syst. Evol. Microbiol.">
        <title>The Global Catalogue of Microorganisms (GCM) 10K type strain sequencing project: providing services to taxonomists for standard genome sequencing and annotation.</title>
        <authorList>
            <consortium name="The Broad Institute Genomics Platform"/>
            <consortium name="The Broad Institute Genome Sequencing Center for Infectious Disease"/>
            <person name="Wu L."/>
            <person name="Ma J."/>
        </authorList>
    </citation>
    <scope>NUCLEOTIDE SEQUENCE [LARGE SCALE GENOMIC DNA]</scope>
    <source>
        <strain evidence="3">JCM 17933</strain>
    </source>
</reference>
<feature type="transmembrane region" description="Helical" evidence="1">
    <location>
        <begin position="7"/>
        <end position="29"/>
    </location>
</feature>
<evidence type="ECO:0000256" key="1">
    <source>
        <dbReference type="SAM" id="Phobius"/>
    </source>
</evidence>
<keyword evidence="1" id="KW-0472">Membrane</keyword>
<keyword evidence="1" id="KW-0812">Transmembrane</keyword>
<name>A0ABP8QDN5_9ACTN</name>
<sequence length="80" mass="9231">MARLIVWAWAFLVSLILILYVGAPVWFFNDAGSTIAGMPPMLFWFVLLPFVVPGLIAALYFYDQRAMRKLARRREKGPNR</sequence>
<keyword evidence="1" id="KW-1133">Transmembrane helix</keyword>
<feature type="transmembrane region" description="Helical" evidence="1">
    <location>
        <begin position="41"/>
        <end position="62"/>
    </location>
</feature>
<evidence type="ECO:0008006" key="4">
    <source>
        <dbReference type="Google" id="ProtNLM"/>
    </source>
</evidence>